<gene>
    <name evidence="1" type="ORF">IV57_GL000184</name>
</gene>
<accession>A0A0R2LGD0</accession>
<name>A0A0R2LGD0_9LACO</name>
<protein>
    <submittedName>
        <fullName evidence="1">Uncharacterized protein</fullName>
    </submittedName>
</protein>
<sequence>MRGIISMNKYYVFKEKFQGQIIDQFKKADIQVVGFYTKKPTIEELNHIQDPMTLKVKLDKKELSLFNGSTNGKDIYYVTISLKNSTALPTFSSDKFFIEETFI</sequence>
<dbReference type="PATRIC" id="fig|993692.3.peg.185"/>
<dbReference type="STRING" id="993692.IV57_GL000184"/>
<dbReference type="AlphaFoldDB" id="A0A0R2LGD0"/>
<evidence type="ECO:0000313" key="2">
    <source>
        <dbReference type="Proteomes" id="UP000051006"/>
    </source>
</evidence>
<dbReference type="EMBL" id="JQCF01000001">
    <property type="protein sequence ID" value="KRO00863.1"/>
    <property type="molecule type" value="Genomic_DNA"/>
</dbReference>
<evidence type="ECO:0000313" key="1">
    <source>
        <dbReference type="EMBL" id="KRO00863.1"/>
    </source>
</evidence>
<organism evidence="1 2">
    <name type="scientific">Companilactobacillus kimchiensis</name>
    <dbReference type="NCBI Taxonomy" id="993692"/>
    <lineage>
        <taxon>Bacteria</taxon>
        <taxon>Bacillati</taxon>
        <taxon>Bacillota</taxon>
        <taxon>Bacilli</taxon>
        <taxon>Lactobacillales</taxon>
        <taxon>Lactobacillaceae</taxon>
        <taxon>Companilactobacillus</taxon>
    </lineage>
</organism>
<keyword evidence="2" id="KW-1185">Reference proteome</keyword>
<reference evidence="1 2" key="1">
    <citation type="journal article" date="2015" name="Genome Announc.">
        <title>Expanding the biotechnology potential of lactobacilli through comparative genomics of 213 strains and associated genera.</title>
        <authorList>
            <person name="Sun Z."/>
            <person name="Harris H.M."/>
            <person name="McCann A."/>
            <person name="Guo C."/>
            <person name="Argimon S."/>
            <person name="Zhang W."/>
            <person name="Yang X."/>
            <person name="Jeffery I.B."/>
            <person name="Cooney J.C."/>
            <person name="Kagawa T.F."/>
            <person name="Liu W."/>
            <person name="Song Y."/>
            <person name="Salvetti E."/>
            <person name="Wrobel A."/>
            <person name="Rasinkangas P."/>
            <person name="Parkhill J."/>
            <person name="Rea M.C."/>
            <person name="O'Sullivan O."/>
            <person name="Ritari J."/>
            <person name="Douillard F.P."/>
            <person name="Paul Ross R."/>
            <person name="Yang R."/>
            <person name="Briner A.E."/>
            <person name="Felis G.E."/>
            <person name="de Vos W.M."/>
            <person name="Barrangou R."/>
            <person name="Klaenhammer T.R."/>
            <person name="Caufield P.W."/>
            <person name="Cui Y."/>
            <person name="Zhang H."/>
            <person name="O'Toole P.W."/>
        </authorList>
    </citation>
    <scope>NUCLEOTIDE SEQUENCE [LARGE SCALE GENOMIC DNA]</scope>
    <source>
        <strain evidence="1 2">DSM 24716</strain>
    </source>
</reference>
<proteinExistence type="predicted"/>
<comment type="caution">
    <text evidence="1">The sequence shown here is derived from an EMBL/GenBank/DDBJ whole genome shotgun (WGS) entry which is preliminary data.</text>
</comment>
<dbReference type="Proteomes" id="UP000051006">
    <property type="component" value="Unassembled WGS sequence"/>
</dbReference>